<keyword evidence="11" id="KW-1185">Reference proteome</keyword>
<dbReference type="AlphaFoldDB" id="A0A367GTH3"/>
<keyword evidence="7 8" id="KW-0472">Membrane</keyword>
<protein>
    <submittedName>
        <fullName evidence="10">Glycosyl transferase</fullName>
    </submittedName>
</protein>
<evidence type="ECO:0000313" key="10">
    <source>
        <dbReference type="EMBL" id="RCH56580.1"/>
    </source>
</evidence>
<evidence type="ECO:0000259" key="9">
    <source>
        <dbReference type="Pfam" id="PF13231"/>
    </source>
</evidence>
<dbReference type="Pfam" id="PF13231">
    <property type="entry name" value="PMT_2"/>
    <property type="match status" value="1"/>
</dbReference>
<evidence type="ECO:0000256" key="1">
    <source>
        <dbReference type="ARBA" id="ARBA00004651"/>
    </source>
</evidence>
<proteinExistence type="predicted"/>
<feature type="transmembrane region" description="Helical" evidence="8">
    <location>
        <begin position="416"/>
        <end position="436"/>
    </location>
</feature>
<evidence type="ECO:0000256" key="5">
    <source>
        <dbReference type="ARBA" id="ARBA00022692"/>
    </source>
</evidence>
<feature type="transmembrane region" description="Helical" evidence="8">
    <location>
        <begin position="386"/>
        <end position="404"/>
    </location>
</feature>
<keyword evidence="6 8" id="KW-1133">Transmembrane helix</keyword>
<keyword evidence="4 10" id="KW-0808">Transferase</keyword>
<dbReference type="InterPro" id="IPR038731">
    <property type="entry name" value="RgtA/B/C-like"/>
</dbReference>
<keyword evidence="2" id="KW-1003">Cell membrane</keyword>
<feature type="transmembrane region" description="Helical" evidence="8">
    <location>
        <begin position="205"/>
        <end position="226"/>
    </location>
</feature>
<comment type="caution">
    <text evidence="10">The sequence shown here is derived from an EMBL/GenBank/DDBJ whole genome shotgun (WGS) entry which is preliminary data.</text>
</comment>
<feature type="transmembrane region" description="Helical" evidence="8">
    <location>
        <begin position="272"/>
        <end position="296"/>
    </location>
</feature>
<evidence type="ECO:0000256" key="3">
    <source>
        <dbReference type="ARBA" id="ARBA00022676"/>
    </source>
</evidence>
<dbReference type="OrthoDB" id="9178203at2"/>
<evidence type="ECO:0000256" key="4">
    <source>
        <dbReference type="ARBA" id="ARBA00022679"/>
    </source>
</evidence>
<comment type="subcellular location">
    <subcellularLocation>
        <location evidence="1">Cell membrane</location>
        <topology evidence="1">Multi-pass membrane protein</topology>
    </subcellularLocation>
</comment>
<evidence type="ECO:0000313" key="11">
    <source>
        <dbReference type="Proteomes" id="UP000253209"/>
    </source>
</evidence>
<dbReference type="Proteomes" id="UP000253209">
    <property type="component" value="Unassembled WGS sequence"/>
</dbReference>
<feature type="transmembrane region" description="Helical" evidence="8">
    <location>
        <begin position="308"/>
        <end position="324"/>
    </location>
</feature>
<dbReference type="EMBL" id="QGDC01000001">
    <property type="protein sequence ID" value="RCH56580.1"/>
    <property type="molecule type" value="Genomic_DNA"/>
</dbReference>
<keyword evidence="5 8" id="KW-0812">Transmembrane</keyword>
<dbReference type="GO" id="GO:0016763">
    <property type="term" value="F:pentosyltransferase activity"/>
    <property type="evidence" value="ECO:0007669"/>
    <property type="project" value="TreeGrafter"/>
</dbReference>
<reference evidence="10 11" key="1">
    <citation type="submission" date="2018-05" db="EMBL/GenBank/DDBJ databases">
        <title>Mucilaginibacter hurinus sp. nov., isolated from briquette warehouse soil.</title>
        <authorList>
            <person name="Choi L."/>
        </authorList>
    </citation>
    <scope>NUCLEOTIDE SEQUENCE [LARGE SCALE GENOMIC DNA]</scope>
    <source>
        <strain evidence="10 11">ZR32</strain>
    </source>
</reference>
<dbReference type="RefSeq" id="WP_114003477.1">
    <property type="nucleotide sequence ID" value="NZ_QGDC01000001.1"/>
</dbReference>
<sequence>MQKTITLNKWLYLFVALAVLINLSGLFVPLMNPDATLYATIAKSMVLRNDYINIYVRGTDWLDKPHFPFWVAALFFKIFGISAWAYKLSGIVFMFLGAVYTWLFAQKLYNKQVAIWAVLVLLTSQHIILSNNDVRAEPYLTGLIIAAVYHYYRADIYNNFWHLLAGCIFAACAVMTKGMFALITIGSAIVGHLVITRQWHRLLHWRWLAAIILVGVFILPEVYSVYVQFDAHPEKVVFGQTGVSGVKFFFWDSQFGRFFNTGPIKGSGDLSFFVHTTLWAFLPWSLLLFAALFQYVKNGLRVTRLHEWYCVSGAMVTFLMFSVSKFQLPHYLNIVFPFFAIITAQYICSLKSAKTINTVRVVQGAIIMLLILLLAALHYFYSPETFGIATAALLFILVFCMMVLPRSIGVTWYEKTGFATILAACVVNVYLNLVFYPSVMKYQAGSEAAVWINRNNPQRLPVLQSVDISNFGMEFYLNQPMITISPDGSGDLPDKPFMLYAEAATVTRLSAKGWHIYPLKTFENYAITRLSPSFLNKATRNKEVQVTQLVIVRPQRNGTNKNIL</sequence>
<dbReference type="GO" id="GO:0009103">
    <property type="term" value="P:lipopolysaccharide biosynthetic process"/>
    <property type="evidence" value="ECO:0007669"/>
    <property type="project" value="UniProtKB-ARBA"/>
</dbReference>
<feature type="transmembrane region" description="Helical" evidence="8">
    <location>
        <begin position="160"/>
        <end position="193"/>
    </location>
</feature>
<dbReference type="InterPro" id="IPR050297">
    <property type="entry name" value="LipidA_mod_glycosyltrf_83"/>
</dbReference>
<feature type="domain" description="Glycosyltransferase RgtA/B/C/D-like" evidence="9">
    <location>
        <begin position="63"/>
        <end position="218"/>
    </location>
</feature>
<feature type="transmembrane region" description="Helical" evidence="8">
    <location>
        <begin position="12"/>
        <end position="31"/>
    </location>
</feature>
<feature type="transmembrane region" description="Helical" evidence="8">
    <location>
        <begin position="361"/>
        <end position="380"/>
    </location>
</feature>
<organism evidence="10 11">
    <name type="scientific">Mucilaginibacter hurinus</name>
    <dbReference type="NCBI Taxonomy" id="2201324"/>
    <lineage>
        <taxon>Bacteria</taxon>
        <taxon>Pseudomonadati</taxon>
        <taxon>Bacteroidota</taxon>
        <taxon>Sphingobacteriia</taxon>
        <taxon>Sphingobacteriales</taxon>
        <taxon>Sphingobacteriaceae</taxon>
        <taxon>Mucilaginibacter</taxon>
    </lineage>
</organism>
<dbReference type="GO" id="GO:0005886">
    <property type="term" value="C:plasma membrane"/>
    <property type="evidence" value="ECO:0007669"/>
    <property type="project" value="UniProtKB-SubCell"/>
</dbReference>
<dbReference type="PANTHER" id="PTHR33908:SF11">
    <property type="entry name" value="MEMBRANE PROTEIN"/>
    <property type="match status" value="1"/>
</dbReference>
<dbReference type="PANTHER" id="PTHR33908">
    <property type="entry name" value="MANNOSYLTRANSFERASE YKCB-RELATED"/>
    <property type="match status" value="1"/>
</dbReference>
<feature type="transmembrane region" description="Helical" evidence="8">
    <location>
        <begin position="330"/>
        <end position="349"/>
    </location>
</feature>
<evidence type="ECO:0000256" key="6">
    <source>
        <dbReference type="ARBA" id="ARBA00022989"/>
    </source>
</evidence>
<accession>A0A367GTH3</accession>
<evidence type="ECO:0000256" key="7">
    <source>
        <dbReference type="ARBA" id="ARBA00023136"/>
    </source>
</evidence>
<feature type="transmembrane region" description="Helical" evidence="8">
    <location>
        <begin position="113"/>
        <end position="129"/>
    </location>
</feature>
<evidence type="ECO:0000256" key="2">
    <source>
        <dbReference type="ARBA" id="ARBA00022475"/>
    </source>
</evidence>
<keyword evidence="3" id="KW-0328">Glycosyltransferase</keyword>
<evidence type="ECO:0000256" key="8">
    <source>
        <dbReference type="SAM" id="Phobius"/>
    </source>
</evidence>
<name>A0A367GTH3_9SPHI</name>
<gene>
    <name evidence="10" type="ORF">DJ568_01600</name>
</gene>